<dbReference type="GO" id="GO:0005525">
    <property type="term" value="F:GTP binding"/>
    <property type="evidence" value="ECO:0007669"/>
    <property type="project" value="InterPro"/>
</dbReference>
<feature type="domain" description="GED" evidence="4">
    <location>
        <begin position="732"/>
        <end position="828"/>
    </location>
</feature>
<dbReference type="GO" id="GO:0031623">
    <property type="term" value="P:receptor internalization"/>
    <property type="evidence" value="ECO:0007669"/>
    <property type="project" value="TreeGrafter"/>
</dbReference>
<evidence type="ECO:0008006" key="8">
    <source>
        <dbReference type="Google" id="ProtNLM"/>
    </source>
</evidence>
<dbReference type="OrthoDB" id="5061070at2759"/>
<dbReference type="SMART" id="SM00053">
    <property type="entry name" value="DYNc"/>
    <property type="match status" value="1"/>
</dbReference>
<evidence type="ECO:0000313" key="7">
    <source>
        <dbReference type="Proteomes" id="UP000224634"/>
    </source>
</evidence>
<dbReference type="GO" id="GO:0008017">
    <property type="term" value="F:microtubule binding"/>
    <property type="evidence" value="ECO:0007669"/>
    <property type="project" value="TreeGrafter"/>
</dbReference>
<dbReference type="GO" id="GO:0005874">
    <property type="term" value="C:microtubule"/>
    <property type="evidence" value="ECO:0007669"/>
    <property type="project" value="TreeGrafter"/>
</dbReference>
<organism evidence="6 7">
    <name type="scientific">Polytolypa hystricis (strain UAMH7299)</name>
    <dbReference type="NCBI Taxonomy" id="1447883"/>
    <lineage>
        <taxon>Eukaryota</taxon>
        <taxon>Fungi</taxon>
        <taxon>Dikarya</taxon>
        <taxon>Ascomycota</taxon>
        <taxon>Pezizomycotina</taxon>
        <taxon>Eurotiomycetes</taxon>
        <taxon>Eurotiomycetidae</taxon>
        <taxon>Onygenales</taxon>
        <taxon>Onygenales incertae sedis</taxon>
        <taxon>Polytolypa</taxon>
    </lineage>
</organism>
<feature type="region of interest" description="Disordered" evidence="3">
    <location>
        <begin position="512"/>
        <end position="539"/>
    </location>
</feature>
<dbReference type="SUPFAM" id="SSF52540">
    <property type="entry name" value="P-loop containing nucleoside triphosphate hydrolases"/>
    <property type="match status" value="1"/>
</dbReference>
<dbReference type="PANTHER" id="PTHR11566:SF131">
    <property type="entry name" value="GTPASE, PUTATIVE (AFU_ORTHOLOGUE AFUA_6G07630)-RELATED"/>
    <property type="match status" value="1"/>
</dbReference>
<keyword evidence="7" id="KW-1185">Reference proteome</keyword>
<dbReference type="Gene3D" id="1.20.120.1240">
    <property type="entry name" value="Dynamin, middle domain"/>
    <property type="match status" value="1"/>
</dbReference>
<dbReference type="AlphaFoldDB" id="A0A2B7Y8K1"/>
<name>A0A2B7Y8K1_POLH7</name>
<feature type="domain" description="Dynamin-type G" evidence="5">
    <location>
        <begin position="79"/>
        <end position="397"/>
    </location>
</feature>
<dbReference type="EMBL" id="PDNA01000065">
    <property type="protein sequence ID" value="PGH17381.1"/>
    <property type="molecule type" value="Genomic_DNA"/>
</dbReference>
<dbReference type="PRINTS" id="PR00195">
    <property type="entry name" value="DYNAMIN"/>
</dbReference>
<evidence type="ECO:0000256" key="1">
    <source>
        <dbReference type="ARBA" id="ARBA00022741"/>
    </source>
</evidence>
<dbReference type="PROSITE" id="PS51718">
    <property type="entry name" value="G_DYNAMIN_2"/>
    <property type="match status" value="1"/>
</dbReference>
<dbReference type="Gene3D" id="3.40.50.300">
    <property type="entry name" value="P-loop containing nucleotide triphosphate hydrolases"/>
    <property type="match status" value="1"/>
</dbReference>
<dbReference type="Pfam" id="PF01031">
    <property type="entry name" value="Dynamin_M"/>
    <property type="match status" value="1"/>
</dbReference>
<dbReference type="Pfam" id="PF00350">
    <property type="entry name" value="Dynamin_N"/>
    <property type="match status" value="1"/>
</dbReference>
<dbReference type="GO" id="GO:0005737">
    <property type="term" value="C:cytoplasm"/>
    <property type="evidence" value="ECO:0007669"/>
    <property type="project" value="TreeGrafter"/>
</dbReference>
<dbReference type="Proteomes" id="UP000224634">
    <property type="component" value="Unassembled WGS sequence"/>
</dbReference>
<dbReference type="InterPro" id="IPR000375">
    <property type="entry name" value="Dynamin_stalk"/>
</dbReference>
<dbReference type="InterPro" id="IPR030381">
    <property type="entry name" value="G_DYNAMIN_dom"/>
</dbReference>
<gene>
    <name evidence="6" type="ORF">AJ80_04837</name>
</gene>
<dbReference type="PROSITE" id="PS51388">
    <property type="entry name" value="GED"/>
    <property type="match status" value="1"/>
</dbReference>
<evidence type="ECO:0000259" key="4">
    <source>
        <dbReference type="PROSITE" id="PS51388"/>
    </source>
</evidence>
<dbReference type="GO" id="GO:0003924">
    <property type="term" value="F:GTPase activity"/>
    <property type="evidence" value="ECO:0007669"/>
    <property type="project" value="InterPro"/>
</dbReference>
<dbReference type="GO" id="GO:0005886">
    <property type="term" value="C:plasma membrane"/>
    <property type="evidence" value="ECO:0007669"/>
    <property type="project" value="TreeGrafter"/>
</dbReference>
<keyword evidence="2" id="KW-0342">GTP-binding</keyword>
<comment type="caution">
    <text evidence="6">The sequence shown here is derived from an EMBL/GenBank/DDBJ whole genome shotgun (WGS) entry which is preliminary data.</text>
</comment>
<dbReference type="InterPro" id="IPR027417">
    <property type="entry name" value="P-loop_NTPase"/>
</dbReference>
<evidence type="ECO:0000259" key="5">
    <source>
        <dbReference type="PROSITE" id="PS51718"/>
    </source>
</evidence>
<dbReference type="InterPro" id="IPR020850">
    <property type="entry name" value="GED_dom"/>
</dbReference>
<evidence type="ECO:0000313" key="6">
    <source>
        <dbReference type="EMBL" id="PGH17381.1"/>
    </source>
</evidence>
<reference evidence="6 7" key="1">
    <citation type="submission" date="2017-10" db="EMBL/GenBank/DDBJ databases">
        <title>Comparative genomics in systemic dimorphic fungi from Ajellomycetaceae.</title>
        <authorList>
            <person name="Munoz J.F."/>
            <person name="Mcewen J.G."/>
            <person name="Clay O.K."/>
            <person name="Cuomo C.A."/>
        </authorList>
    </citation>
    <scope>NUCLEOTIDE SEQUENCE [LARGE SCALE GENOMIC DNA]</scope>
    <source>
        <strain evidence="6 7">UAMH7299</strain>
    </source>
</reference>
<dbReference type="InterPro" id="IPR045063">
    <property type="entry name" value="Dynamin_N"/>
</dbReference>
<dbReference type="STRING" id="1447883.A0A2B7Y8K1"/>
<dbReference type="InterPro" id="IPR001401">
    <property type="entry name" value="Dynamin_GTPase"/>
</dbReference>
<dbReference type="PANTHER" id="PTHR11566">
    <property type="entry name" value="DYNAMIN"/>
    <property type="match status" value="1"/>
</dbReference>
<accession>A0A2B7Y8K1</accession>
<proteinExistence type="predicted"/>
<dbReference type="CDD" id="cd08771">
    <property type="entry name" value="DLP_1"/>
    <property type="match status" value="1"/>
</dbReference>
<feature type="region of interest" description="Disordered" evidence="3">
    <location>
        <begin position="1"/>
        <end position="20"/>
    </location>
</feature>
<dbReference type="InterPro" id="IPR022812">
    <property type="entry name" value="Dynamin"/>
</dbReference>
<keyword evidence="1" id="KW-0547">Nucleotide-binding</keyword>
<evidence type="ECO:0000256" key="3">
    <source>
        <dbReference type="SAM" id="MobiDB-lite"/>
    </source>
</evidence>
<sequence>MTSKEDQIPDGLDVPHSPGSYSNRFQGATFNLMLSVPLGTVTEIPLDENADSIDLISHNMKLMVKRIQDLRHLGIENNGLPLPKICVVGDQSTGKSSLIEGMSEIKVPRSAGTCTRCPMEINLSESDSPWTCRVILMKKYIYDSSVMRDGRRAPRKLLGPWIEQEPEEMLFMTLSDKKDVQDTLKWAQLATLNPGRSYKEYIPGENLETEEEYQVKFSPNVVRLDISAPRFPNLSFYDLPGVINQPEVDDEKYLVSLVENLVKDYIKASNCIVLLTIPMTDDATNSSAAKLVRNAGATERTVGVLTKPDRFQYGEGYEQWADILSGQKFAFGHGYFVVKNNPNPLVDHAHAREEEAEFFSAGAFNYELSKFSDRFGTRNLQAALSKLLLKQIQESLPGIVKQIRQRAEAVEAELLTLPDPPSSNVPYILCDKLNEFNNILQANLSGSGATEDSLLKEWVKIASDFRFALLRTRPTLRLTHANETFQPRLDVVRLGSVATDDGDCEIVHAQISPSKRKQMSGESNSETKRLRIKSAGGSDSPAALKRQNFLTDRFNRFEAAARTFELEEIREMNSNTYTSGVPGLADPQTIERMNRISVDHWKGPLDEFLRATYERMGEFLVEQLEVVFLPYQRTELYKRLDSIIHEFLGSIRKGHEQAAEEAYKVECANPFTIAVSTYRRAQKEALDMFRTGRHIKRVRAFLESYESVNGQRKLDPSKITEADIGEDEFSKEIEIMAAVRAYYEVASDRFVDTACQVSYARLFSKCRDDLRRFIEEKLGIWDGNFSEKCIDLMAEDLPRQHRRRVLKKEQEKLRKAQEWLRIAERVPEAAGEPMTIDP</sequence>
<evidence type="ECO:0000256" key="2">
    <source>
        <dbReference type="ARBA" id="ARBA00023134"/>
    </source>
</evidence>
<protein>
    <recommendedName>
        <fullName evidence="8">GED domain-containing protein</fullName>
    </recommendedName>
</protein>